<evidence type="ECO:0000256" key="11">
    <source>
        <dbReference type="RuleBase" id="RU362091"/>
    </source>
</evidence>
<dbReference type="EMBL" id="OV651817">
    <property type="protein sequence ID" value="CAH1111191.1"/>
    <property type="molecule type" value="Genomic_DNA"/>
</dbReference>
<name>A0A9P0D7C1_9CUCU</name>
<evidence type="ECO:0000256" key="2">
    <source>
        <dbReference type="ARBA" id="ARBA00006434"/>
    </source>
</evidence>
<evidence type="ECO:0000256" key="8">
    <source>
        <dbReference type="ARBA" id="ARBA00023065"/>
    </source>
</evidence>
<evidence type="ECO:0000256" key="12">
    <source>
        <dbReference type="SAM" id="Phobius"/>
    </source>
</evidence>
<reference evidence="13" key="1">
    <citation type="submission" date="2022-01" db="EMBL/GenBank/DDBJ databases">
        <authorList>
            <person name="King R."/>
        </authorList>
    </citation>
    <scope>NUCLEOTIDE SEQUENCE</scope>
</reference>
<feature type="transmembrane region" description="Helical" evidence="12">
    <location>
        <begin position="192"/>
        <end position="216"/>
    </location>
</feature>
<dbReference type="InterPro" id="IPR001734">
    <property type="entry name" value="Na/solute_symporter"/>
</dbReference>
<dbReference type="AlphaFoldDB" id="A0A9P0D7C1"/>
<gene>
    <name evidence="13" type="ORF">PSYICH_LOCUS11057</name>
</gene>
<dbReference type="NCBIfam" id="TIGR00813">
    <property type="entry name" value="sss"/>
    <property type="match status" value="1"/>
</dbReference>
<evidence type="ECO:0008006" key="15">
    <source>
        <dbReference type="Google" id="ProtNLM"/>
    </source>
</evidence>
<evidence type="ECO:0000313" key="14">
    <source>
        <dbReference type="Proteomes" id="UP001153636"/>
    </source>
</evidence>
<feature type="transmembrane region" description="Helical" evidence="12">
    <location>
        <begin position="43"/>
        <end position="65"/>
    </location>
</feature>
<protein>
    <recommendedName>
        <fullName evidence="15">Sodium-coupled monocarboxylate transporter 1</fullName>
    </recommendedName>
</protein>
<dbReference type="PANTHER" id="PTHR42985:SF2">
    <property type="entry name" value="SODIUM-DEPENDENT MULTIVITAMIN TRANSPORTER"/>
    <property type="match status" value="1"/>
</dbReference>
<keyword evidence="8" id="KW-0406">Ion transport</keyword>
<keyword evidence="5 12" id="KW-0812">Transmembrane</keyword>
<organism evidence="13 14">
    <name type="scientific">Psylliodes chrysocephalus</name>
    <dbReference type="NCBI Taxonomy" id="3402493"/>
    <lineage>
        <taxon>Eukaryota</taxon>
        <taxon>Metazoa</taxon>
        <taxon>Ecdysozoa</taxon>
        <taxon>Arthropoda</taxon>
        <taxon>Hexapoda</taxon>
        <taxon>Insecta</taxon>
        <taxon>Pterygota</taxon>
        <taxon>Neoptera</taxon>
        <taxon>Endopterygota</taxon>
        <taxon>Coleoptera</taxon>
        <taxon>Polyphaga</taxon>
        <taxon>Cucujiformia</taxon>
        <taxon>Chrysomeloidea</taxon>
        <taxon>Chrysomelidae</taxon>
        <taxon>Galerucinae</taxon>
        <taxon>Alticini</taxon>
        <taxon>Psylliodes</taxon>
    </lineage>
</organism>
<evidence type="ECO:0000256" key="9">
    <source>
        <dbReference type="ARBA" id="ARBA00023136"/>
    </source>
</evidence>
<dbReference type="Gene3D" id="1.20.1730.10">
    <property type="entry name" value="Sodium/glucose cotransporter"/>
    <property type="match status" value="1"/>
</dbReference>
<keyword evidence="4" id="KW-1003">Cell membrane</keyword>
<comment type="subcellular location">
    <subcellularLocation>
        <location evidence="1">Cell membrane</location>
        <topology evidence="1">Multi-pass membrane protein</topology>
    </subcellularLocation>
</comment>
<dbReference type="PROSITE" id="PS50283">
    <property type="entry name" value="NA_SOLUT_SYMP_3"/>
    <property type="match status" value="1"/>
</dbReference>
<evidence type="ECO:0000256" key="4">
    <source>
        <dbReference type="ARBA" id="ARBA00022475"/>
    </source>
</evidence>
<dbReference type="GO" id="GO:0015293">
    <property type="term" value="F:symporter activity"/>
    <property type="evidence" value="ECO:0007669"/>
    <property type="project" value="TreeGrafter"/>
</dbReference>
<evidence type="ECO:0000256" key="5">
    <source>
        <dbReference type="ARBA" id="ARBA00022692"/>
    </source>
</evidence>
<feature type="transmembrane region" description="Helical" evidence="12">
    <location>
        <begin position="278"/>
        <end position="303"/>
    </location>
</feature>
<dbReference type="Pfam" id="PF00474">
    <property type="entry name" value="SSF"/>
    <property type="match status" value="1"/>
</dbReference>
<dbReference type="InterPro" id="IPR038377">
    <property type="entry name" value="Na/Glc_symporter_sf"/>
</dbReference>
<keyword evidence="6 12" id="KW-1133">Transmembrane helix</keyword>
<dbReference type="OrthoDB" id="6132759at2759"/>
<evidence type="ECO:0000313" key="13">
    <source>
        <dbReference type="EMBL" id="CAH1111191.1"/>
    </source>
</evidence>
<proteinExistence type="inferred from homology"/>
<keyword evidence="14" id="KW-1185">Reference proteome</keyword>
<keyword evidence="3" id="KW-0813">Transport</keyword>
<dbReference type="PANTHER" id="PTHR42985">
    <property type="entry name" value="SODIUM-COUPLED MONOCARBOXYLATE TRANSPORTER"/>
    <property type="match status" value="1"/>
</dbReference>
<comment type="similarity">
    <text evidence="2 11">Belongs to the sodium:solute symporter (SSF) (TC 2.A.21) family.</text>
</comment>
<dbReference type="GO" id="GO:0006814">
    <property type="term" value="P:sodium ion transport"/>
    <property type="evidence" value="ECO:0007669"/>
    <property type="project" value="UniProtKB-KW"/>
</dbReference>
<keyword evidence="7" id="KW-0915">Sodium</keyword>
<evidence type="ECO:0000256" key="10">
    <source>
        <dbReference type="ARBA" id="ARBA00023201"/>
    </source>
</evidence>
<dbReference type="GO" id="GO:0005886">
    <property type="term" value="C:plasma membrane"/>
    <property type="evidence" value="ECO:0007669"/>
    <property type="project" value="UniProtKB-SubCell"/>
</dbReference>
<keyword evidence="9 12" id="KW-0472">Membrane</keyword>
<sequence>MAQDFRNLIWDYLVFVGLILATISVAVYSKFCGVKEKTKADYVFALGKVSVFAMMLSIARGNLGVRSVIGYPSELYYRGATMWESLYGILLAYPIVCFVFVPIYFNLGVTSVYQYLDLRFKSRLVRCLASGTFIMRQFLLQGVTIFTPCVAIRTVIGLPYWVSICSIALISILFNILGGLKAAIWADVLQSVTMVVVSVAIIIYGCIEAGGVGNVIDINKANGRLEFFNFNTDPSIRVTTISAVVGQLFMSLSILGCQQSFVQRYCSMESQKQVTKTLMYNMPVITVLFSLSWVVGMVIYAVYEHCDPLSYGYIKNLDEILPFYVEDRFSFFPGLLGLFMATLFNGALSLNVSIVNSLATVTFEDFLKPLPAMKGLKDSYELWTIKTIGVVYGLIIMGMSFLVSMLDGVIEASMLVTSVTSGPLLGVFVLAMLVPIANSKGASFGVILGHLITFWIATGAFIIDKPPTPYLPLKTDACNETYFSRHIYGPENFKAIPVPAYQYNYSKIYQEDLSKSENPLYSLYSITYMYYTCIGCFVTVFFGSLVSYFTRSDTDKCSEDLIHPWIWKLAYFLNRKGSYDMKDGDKNHGDTSTGI</sequence>
<feature type="transmembrane region" description="Helical" evidence="12">
    <location>
        <begin position="85"/>
        <end position="107"/>
    </location>
</feature>
<evidence type="ECO:0000256" key="1">
    <source>
        <dbReference type="ARBA" id="ARBA00004651"/>
    </source>
</evidence>
<accession>A0A9P0D7C1</accession>
<feature type="transmembrane region" description="Helical" evidence="12">
    <location>
        <begin position="158"/>
        <end position="180"/>
    </location>
</feature>
<feature type="transmembrane region" description="Helical" evidence="12">
    <location>
        <begin position="528"/>
        <end position="549"/>
    </location>
</feature>
<evidence type="ECO:0000256" key="7">
    <source>
        <dbReference type="ARBA" id="ARBA00023053"/>
    </source>
</evidence>
<feature type="transmembrane region" description="Helical" evidence="12">
    <location>
        <begin position="236"/>
        <end position="257"/>
    </location>
</feature>
<feature type="transmembrane region" description="Helical" evidence="12">
    <location>
        <begin position="12"/>
        <end position="31"/>
    </location>
</feature>
<feature type="transmembrane region" description="Helical" evidence="12">
    <location>
        <begin position="331"/>
        <end position="361"/>
    </location>
</feature>
<evidence type="ECO:0000256" key="6">
    <source>
        <dbReference type="ARBA" id="ARBA00022989"/>
    </source>
</evidence>
<evidence type="ECO:0000256" key="3">
    <source>
        <dbReference type="ARBA" id="ARBA00022448"/>
    </source>
</evidence>
<feature type="transmembrane region" description="Helical" evidence="12">
    <location>
        <begin position="441"/>
        <end position="463"/>
    </location>
</feature>
<dbReference type="Proteomes" id="UP001153636">
    <property type="component" value="Chromosome 5"/>
</dbReference>
<dbReference type="CDD" id="cd11492">
    <property type="entry name" value="SLC5sbd_NIS-SMVT"/>
    <property type="match status" value="1"/>
</dbReference>
<keyword evidence="10" id="KW-0739">Sodium transport</keyword>
<feature type="transmembrane region" description="Helical" evidence="12">
    <location>
        <begin position="412"/>
        <end position="434"/>
    </location>
</feature>
<feature type="transmembrane region" description="Helical" evidence="12">
    <location>
        <begin position="382"/>
        <end position="406"/>
    </location>
</feature>
<dbReference type="InterPro" id="IPR051163">
    <property type="entry name" value="Sodium:Solute_Symporter_SSF"/>
</dbReference>